<feature type="transmembrane region" description="Helical" evidence="1">
    <location>
        <begin position="78"/>
        <end position="96"/>
    </location>
</feature>
<keyword evidence="1" id="KW-0472">Membrane</keyword>
<proteinExistence type="predicted"/>
<dbReference type="Proteomes" id="UP000248863">
    <property type="component" value="Unassembled WGS sequence"/>
</dbReference>
<name>A0A327KRG0_9BRAD</name>
<dbReference type="OrthoDB" id="636724at2"/>
<reference evidence="4 5" key="1">
    <citation type="submission" date="2017-07" db="EMBL/GenBank/DDBJ databases">
        <title>Draft Genome Sequences of Select Purple Nonsulfur Bacteria.</title>
        <authorList>
            <person name="Lasarre B."/>
            <person name="Mckinlay J.B."/>
        </authorList>
    </citation>
    <scope>NUCLEOTIDE SEQUENCE [LARGE SCALE GENOMIC DNA]</scope>
    <source>
        <strain evidence="4 5">DSM 11907</strain>
    </source>
</reference>
<protein>
    <submittedName>
        <fullName evidence="4">Iron dicitrate transport regulator FecR</fullName>
    </submittedName>
</protein>
<keyword evidence="5" id="KW-1185">Reference proteome</keyword>
<keyword evidence="1" id="KW-1133">Transmembrane helix</keyword>
<dbReference type="PANTHER" id="PTHR30273">
    <property type="entry name" value="PERIPLASMIC SIGNAL SENSOR AND SIGMA FACTOR ACTIVATOR FECR-RELATED"/>
    <property type="match status" value="1"/>
</dbReference>
<dbReference type="Pfam" id="PF16220">
    <property type="entry name" value="DUF4880"/>
    <property type="match status" value="1"/>
</dbReference>
<evidence type="ECO:0000259" key="2">
    <source>
        <dbReference type="Pfam" id="PF04773"/>
    </source>
</evidence>
<organism evidence="4 5">
    <name type="scientific">Rhodoplanes elegans</name>
    <dbReference type="NCBI Taxonomy" id="29408"/>
    <lineage>
        <taxon>Bacteria</taxon>
        <taxon>Pseudomonadati</taxon>
        <taxon>Pseudomonadota</taxon>
        <taxon>Alphaproteobacteria</taxon>
        <taxon>Hyphomicrobiales</taxon>
        <taxon>Nitrobacteraceae</taxon>
        <taxon>Rhodoplanes</taxon>
    </lineage>
</organism>
<dbReference type="PIRSF" id="PIRSF018266">
    <property type="entry name" value="FecR"/>
    <property type="match status" value="1"/>
</dbReference>
<evidence type="ECO:0000256" key="1">
    <source>
        <dbReference type="SAM" id="Phobius"/>
    </source>
</evidence>
<evidence type="ECO:0000313" key="4">
    <source>
        <dbReference type="EMBL" id="RAI40233.1"/>
    </source>
</evidence>
<keyword evidence="1" id="KW-0812">Transmembrane</keyword>
<dbReference type="Gene3D" id="2.60.120.1440">
    <property type="match status" value="1"/>
</dbReference>
<comment type="caution">
    <text evidence="4">The sequence shown here is derived from an EMBL/GenBank/DDBJ whole genome shotgun (WGS) entry which is preliminary data.</text>
</comment>
<dbReference type="EMBL" id="NPEU01000046">
    <property type="protein sequence ID" value="RAI40233.1"/>
    <property type="molecule type" value="Genomic_DNA"/>
</dbReference>
<feature type="domain" description="FecR N-terminal" evidence="3">
    <location>
        <begin position="12"/>
        <end position="50"/>
    </location>
</feature>
<evidence type="ECO:0000259" key="3">
    <source>
        <dbReference type="Pfam" id="PF16220"/>
    </source>
</evidence>
<dbReference type="AlphaFoldDB" id="A0A327KRG0"/>
<dbReference type="Pfam" id="PF04773">
    <property type="entry name" value="FecR"/>
    <property type="match status" value="1"/>
</dbReference>
<sequence>MPEPPPDSRLLDEAIDLMIRLQNDADNPVALEMVRAWRARSPEHERVWTLVSGAHGASGTVLTRRRKAARRGPTRRKLLLAGAVAIGGGLAGWSVLPDLVMRRRADHVTAKGELRRVPLPDGSVATIGPDSAVALDDRPLSRGVVLLQGMAYFEVAPDPRRPFTVTAGGVTATALGTAFDVADDAGVVAVSVREGVVEARAAAPGLAAGAQLRAGDWIAVDPAAQAVDRGRRDADQIAAWRDDRLVAERATVRALVERIARWIPGRVILADPFIGTQRVSGLFDLADPVAALAAVVHPAGARVRQIGPYLTVVSPI</sequence>
<dbReference type="RefSeq" id="WP_111356390.1">
    <property type="nucleotide sequence ID" value="NZ_NHSK01000108.1"/>
</dbReference>
<dbReference type="InterPro" id="IPR032623">
    <property type="entry name" value="FecR_N"/>
</dbReference>
<accession>A0A327KRG0</accession>
<dbReference type="PANTHER" id="PTHR30273:SF2">
    <property type="entry name" value="PROTEIN FECR"/>
    <property type="match status" value="1"/>
</dbReference>
<feature type="domain" description="FecR protein" evidence="2">
    <location>
        <begin position="106"/>
        <end position="198"/>
    </location>
</feature>
<evidence type="ECO:0000313" key="5">
    <source>
        <dbReference type="Proteomes" id="UP000248863"/>
    </source>
</evidence>
<dbReference type="InterPro" id="IPR006860">
    <property type="entry name" value="FecR"/>
</dbReference>
<gene>
    <name evidence="4" type="ORF">CH338_06880</name>
</gene>
<dbReference type="GO" id="GO:0016989">
    <property type="term" value="F:sigma factor antagonist activity"/>
    <property type="evidence" value="ECO:0007669"/>
    <property type="project" value="TreeGrafter"/>
</dbReference>
<dbReference type="InterPro" id="IPR012373">
    <property type="entry name" value="Ferrdict_sens_TM"/>
</dbReference>